<evidence type="ECO:0000313" key="2">
    <source>
        <dbReference type="EMBL" id="TGN11928.1"/>
    </source>
</evidence>
<name>A0A4R9LTB9_9LEPT</name>
<dbReference type="EMBL" id="RQHV01000036">
    <property type="protein sequence ID" value="TGN11928.1"/>
    <property type="molecule type" value="Genomic_DNA"/>
</dbReference>
<dbReference type="Pfam" id="PF12706">
    <property type="entry name" value="Lactamase_B_2"/>
    <property type="match status" value="1"/>
</dbReference>
<evidence type="ECO:0000259" key="1">
    <source>
        <dbReference type="Pfam" id="PF12706"/>
    </source>
</evidence>
<gene>
    <name evidence="2" type="ORF">EHS11_05310</name>
</gene>
<feature type="domain" description="Metallo-beta-lactamase" evidence="1">
    <location>
        <begin position="44"/>
        <end position="245"/>
    </location>
</feature>
<keyword evidence="2" id="KW-0378">Hydrolase</keyword>
<dbReference type="Gene3D" id="3.60.15.10">
    <property type="entry name" value="Ribonuclease Z/Hydroxyacylglutathione hydrolase-like"/>
    <property type="match status" value="1"/>
</dbReference>
<dbReference type="InterPro" id="IPR036866">
    <property type="entry name" value="RibonucZ/Hydroxyglut_hydro"/>
</dbReference>
<reference evidence="2" key="1">
    <citation type="journal article" date="2019" name="PLoS Negl. Trop. Dis.">
        <title>Revisiting the worldwide diversity of Leptospira species in the environment.</title>
        <authorList>
            <person name="Vincent A.T."/>
            <person name="Schiettekatte O."/>
            <person name="Bourhy P."/>
            <person name="Veyrier F.J."/>
            <person name="Picardeau M."/>
        </authorList>
    </citation>
    <scope>NUCLEOTIDE SEQUENCE [LARGE SCALE GENOMIC DNA]</scope>
    <source>
        <strain evidence="2">201400974</strain>
    </source>
</reference>
<dbReference type="SUPFAM" id="SSF56281">
    <property type="entry name" value="Metallo-hydrolase/oxidoreductase"/>
    <property type="match status" value="1"/>
</dbReference>
<evidence type="ECO:0000313" key="3">
    <source>
        <dbReference type="Proteomes" id="UP000298264"/>
    </source>
</evidence>
<sequence length="281" mass="32600">MAISYFEHKGWKFDGVSEGGIRTSIAFPALDLMFDFGAVNPDKVHISQILLTHAHLDHSAGIPYYVSQRSLRGLSQPKIYVPVELEENMRKVLKLYSEMEDFDYGCHLEGVPHHKRVDLKPGFFFKALPSFHRVPSQGYTVFESKRKLKKEFVGLGQNEIRNLRESGQDPTEEIQAPIVSFSGDTKIEYLLENEEVRKSSILFLECTYYCEKRGVERAREWGHTHLDEIVAHADSFQNEAIVLIHPSKRYSYRELNEWFRKKIPDSLRDRTHLFIPTKPSV</sequence>
<dbReference type="OrthoDB" id="342839at2"/>
<comment type="caution">
    <text evidence="2">The sequence shown here is derived from an EMBL/GenBank/DDBJ whole genome shotgun (WGS) entry which is preliminary data.</text>
</comment>
<protein>
    <submittedName>
        <fullName evidence="2">MBL fold metallo-hydrolase</fullName>
    </submittedName>
</protein>
<dbReference type="PANTHER" id="PTHR46504:SF2">
    <property type="entry name" value="TRNASE Z TRZ1"/>
    <property type="match status" value="1"/>
</dbReference>
<proteinExistence type="predicted"/>
<dbReference type="Proteomes" id="UP000298264">
    <property type="component" value="Unassembled WGS sequence"/>
</dbReference>
<dbReference type="RefSeq" id="WP_135763371.1">
    <property type="nucleotide sequence ID" value="NZ_RQHV01000036.1"/>
</dbReference>
<dbReference type="AlphaFoldDB" id="A0A4R9LTB9"/>
<keyword evidence="3" id="KW-1185">Reference proteome</keyword>
<accession>A0A4R9LTB9</accession>
<dbReference type="PANTHER" id="PTHR46504">
    <property type="entry name" value="TRNASE Z TRZ1"/>
    <property type="match status" value="1"/>
</dbReference>
<dbReference type="GO" id="GO:0016787">
    <property type="term" value="F:hydrolase activity"/>
    <property type="evidence" value="ECO:0007669"/>
    <property type="project" value="UniProtKB-KW"/>
</dbReference>
<organism evidence="2 3">
    <name type="scientific">Leptospira ilyithenensis</name>
    <dbReference type="NCBI Taxonomy" id="2484901"/>
    <lineage>
        <taxon>Bacteria</taxon>
        <taxon>Pseudomonadati</taxon>
        <taxon>Spirochaetota</taxon>
        <taxon>Spirochaetia</taxon>
        <taxon>Leptospirales</taxon>
        <taxon>Leptospiraceae</taxon>
        <taxon>Leptospira</taxon>
    </lineage>
</organism>
<dbReference type="InterPro" id="IPR001279">
    <property type="entry name" value="Metallo-B-lactamas"/>
</dbReference>